<name>A0A1W1GV71_9GAMM</name>
<proteinExistence type="predicted"/>
<sequence length="84" mass="8738">MQRDQKDLPHPDDDTAAVPAGSAGQAKAHNSANHDQALTETFPASDPISPFVAAATPDEQAQRLGKRVAPARHDKGEGDDGAAQ</sequence>
<gene>
    <name evidence="2" type="ORF">SAMN04488690_0954</name>
</gene>
<feature type="region of interest" description="Disordered" evidence="1">
    <location>
        <begin position="1"/>
        <end position="84"/>
    </location>
</feature>
<dbReference type="RefSeq" id="WP_080148723.1">
    <property type="nucleotide sequence ID" value="NZ_FWEU01000001.1"/>
</dbReference>
<dbReference type="EMBL" id="FWEU01000001">
    <property type="protein sequence ID" value="SLM23266.1"/>
    <property type="molecule type" value="Genomic_DNA"/>
</dbReference>
<evidence type="ECO:0000313" key="3">
    <source>
        <dbReference type="Proteomes" id="UP000191133"/>
    </source>
</evidence>
<dbReference type="AlphaFoldDB" id="A0A1W1GV71"/>
<feature type="compositionally biased region" description="Basic and acidic residues" evidence="1">
    <location>
        <begin position="1"/>
        <end position="13"/>
    </location>
</feature>
<feature type="compositionally biased region" description="Polar residues" evidence="1">
    <location>
        <begin position="28"/>
        <end position="39"/>
    </location>
</feature>
<dbReference type="Proteomes" id="UP000191133">
    <property type="component" value="Unassembled WGS sequence"/>
</dbReference>
<organism evidence="2 3">
    <name type="scientific">Stenotrophomonas indicatrix</name>
    <dbReference type="NCBI Taxonomy" id="2045451"/>
    <lineage>
        <taxon>Bacteria</taxon>
        <taxon>Pseudomonadati</taxon>
        <taxon>Pseudomonadota</taxon>
        <taxon>Gammaproteobacteria</taxon>
        <taxon>Lysobacterales</taxon>
        <taxon>Lysobacteraceae</taxon>
        <taxon>Stenotrophomonas</taxon>
    </lineage>
</organism>
<reference evidence="3" key="1">
    <citation type="submission" date="2016-10" db="EMBL/GenBank/DDBJ databases">
        <authorList>
            <person name="Varghese N."/>
            <person name="Submissions S."/>
        </authorList>
    </citation>
    <scope>NUCLEOTIDE SEQUENCE [LARGE SCALE GENOMIC DNA]</scope>
    <source>
        <strain evidence="3">92MFCol6.1</strain>
    </source>
</reference>
<accession>A0A1W1GV71</accession>
<evidence type="ECO:0000313" key="2">
    <source>
        <dbReference type="EMBL" id="SLM23266.1"/>
    </source>
</evidence>
<protein>
    <submittedName>
        <fullName evidence="2">Uncharacterized protein</fullName>
    </submittedName>
</protein>
<evidence type="ECO:0000256" key="1">
    <source>
        <dbReference type="SAM" id="MobiDB-lite"/>
    </source>
</evidence>